<dbReference type="AlphaFoldDB" id="A0A4V1Z1G7"/>
<dbReference type="Gene3D" id="1.10.390.10">
    <property type="entry name" value="Neutral Protease Domain 2"/>
    <property type="match status" value="1"/>
</dbReference>
<dbReference type="SUPFAM" id="SSF63737">
    <property type="entry name" value="Leukotriene A4 hydrolase N-terminal domain"/>
    <property type="match status" value="1"/>
</dbReference>
<keyword evidence="9" id="KW-0378">Hydrolase</keyword>
<dbReference type="InterPro" id="IPR001930">
    <property type="entry name" value="Peptidase_M1"/>
</dbReference>
<dbReference type="InterPro" id="IPR045357">
    <property type="entry name" value="Aminopeptidase_N-like_N"/>
</dbReference>
<dbReference type="EC" id="3.4.11.2" evidence="4"/>
<dbReference type="Proteomes" id="UP000291189">
    <property type="component" value="Unassembled WGS sequence"/>
</dbReference>
<evidence type="ECO:0000256" key="9">
    <source>
        <dbReference type="ARBA" id="ARBA00022801"/>
    </source>
</evidence>
<organism evidence="17 18">
    <name type="scientific">Nocardioides iriomotensis</name>
    <dbReference type="NCBI Taxonomy" id="715784"/>
    <lineage>
        <taxon>Bacteria</taxon>
        <taxon>Bacillati</taxon>
        <taxon>Actinomycetota</taxon>
        <taxon>Actinomycetes</taxon>
        <taxon>Propionibacteriales</taxon>
        <taxon>Nocardioidaceae</taxon>
        <taxon>Nocardioides</taxon>
    </lineage>
</organism>
<evidence type="ECO:0000259" key="15">
    <source>
        <dbReference type="Pfam" id="PF01433"/>
    </source>
</evidence>
<evidence type="ECO:0000313" key="17">
    <source>
        <dbReference type="EMBL" id="RYU10846.1"/>
    </source>
</evidence>
<proteinExistence type="inferred from homology"/>
<comment type="catalytic activity">
    <reaction evidence="1">
        <text>Release of an N-terminal amino acid, Xaa-|-Yaa- from a peptide, amide or arylamide. Xaa is preferably Ala, but may be most amino acids including Pro (slow action). When a terminal hydrophobic residue is followed by a prolyl residue, the two may be released as an intact Xaa-Pro dipeptide.</text>
        <dbReference type="EC" id="3.4.11.2"/>
    </reaction>
</comment>
<evidence type="ECO:0000256" key="4">
    <source>
        <dbReference type="ARBA" id="ARBA00012564"/>
    </source>
</evidence>
<evidence type="ECO:0000256" key="6">
    <source>
        <dbReference type="ARBA" id="ARBA00022438"/>
    </source>
</evidence>
<evidence type="ECO:0000256" key="1">
    <source>
        <dbReference type="ARBA" id="ARBA00000098"/>
    </source>
</evidence>
<evidence type="ECO:0000256" key="11">
    <source>
        <dbReference type="ARBA" id="ARBA00023049"/>
    </source>
</evidence>
<evidence type="ECO:0000256" key="10">
    <source>
        <dbReference type="ARBA" id="ARBA00022833"/>
    </source>
</evidence>
<feature type="chain" id="PRO_5020427122" description="Aminopeptidase N" evidence="14">
    <location>
        <begin position="35"/>
        <end position="466"/>
    </location>
</feature>
<dbReference type="EMBL" id="SDPU01000028">
    <property type="protein sequence ID" value="RYU10846.1"/>
    <property type="molecule type" value="Genomic_DNA"/>
</dbReference>
<dbReference type="CDD" id="cd09603">
    <property type="entry name" value="M1_APN_like"/>
    <property type="match status" value="1"/>
</dbReference>
<dbReference type="Pfam" id="PF17900">
    <property type="entry name" value="Peptidase_M1_N"/>
    <property type="match status" value="1"/>
</dbReference>
<feature type="signal peptide" evidence="14">
    <location>
        <begin position="1"/>
        <end position="34"/>
    </location>
</feature>
<evidence type="ECO:0000256" key="12">
    <source>
        <dbReference type="ARBA" id="ARBA00029811"/>
    </source>
</evidence>
<keyword evidence="7" id="KW-0645">Protease</keyword>
<dbReference type="SUPFAM" id="SSF55486">
    <property type="entry name" value="Metalloproteases ('zincins'), catalytic domain"/>
    <property type="match status" value="1"/>
</dbReference>
<keyword evidence="14" id="KW-0732">Signal</keyword>
<feature type="domain" description="Aminopeptidase N-like N-terminal" evidence="16">
    <location>
        <begin position="52"/>
        <end position="224"/>
    </location>
</feature>
<dbReference type="GO" id="GO:0070006">
    <property type="term" value="F:metalloaminopeptidase activity"/>
    <property type="evidence" value="ECO:0007669"/>
    <property type="project" value="TreeGrafter"/>
</dbReference>
<name>A0A4V1Z1G7_9ACTN</name>
<evidence type="ECO:0000256" key="3">
    <source>
        <dbReference type="ARBA" id="ARBA00010136"/>
    </source>
</evidence>
<dbReference type="GO" id="GO:0008270">
    <property type="term" value="F:zinc ion binding"/>
    <property type="evidence" value="ECO:0007669"/>
    <property type="project" value="InterPro"/>
</dbReference>
<reference evidence="17 18" key="1">
    <citation type="submission" date="2019-01" db="EMBL/GenBank/DDBJ databases">
        <title>Nocardioides guangzhouensis sp. nov., an actinobacterium isolated from soil.</title>
        <authorList>
            <person name="Fu Y."/>
            <person name="Cai Y."/>
            <person name="Lin Z."/>
            <person name="Chen P."/>
        </authorList>
    </citation>
    <scope>NUCLEOTIDE SEQUENCE [LARGE SCALE GENOMIC DNA]</scope>
    <source>
        <strain evidence="17 18">NBRC 105384</strain>
    </source>
</reference>
<feature type="domain" description="Peptidase M1 membrane alanine aminopeptidase" evidence="15">
    <location>
        <begin position="290"/>
        <end position="457"/>
    </location>
</feature>
<evidence type="ECO:0000256" key="2">
    <source>
        <dbReference type="ARBA" id="ARBA00001947"/>
    </source>
</evidence>
<dbReference type="Gene3D" id="2.60.40.1730">
    <property type="entry name" value="tricorn interacting facor f3 domain"/>
    <property type="match status" value="1"/>
</dbReference>
<dbReference type="InterPro" id="IPR050344">
    <property type="entry name" value="Peptidase_M1_aminopeptidases"/>
</dbReference>
<evidence type="ECO:0000256" key="7">
    <source>
        <dbReference type="ARBA" id="ARBA00022670"/>
    </source>
</evidence>
<dbReference type="PANTHER" id="PTHR11533">
    <property type="entry name" value="PROTEASE M1 ZINC METALLOPROTEASE"/>
    <property type="match status" value="1"/>
</dbReference>
<accession>A0A4V1Z1G7</accession>
<comment type="cofactor">
    <cofactor evidence="2">
        <name>Zn(2+)</name>
        <dbReference type="ChEBI" id="CHEBI:29105"/>
    </cofactor>
</comment>
<sequence>MGKGRSVLRRTALASALLALVTAPLVAVTGAAQAEEDTYYPAKGDPNVDVGRYNLDLDWDPDARLLTGTADVRLSVFAAAPAVKLDLHKRMEVSSVAVNGVPAPFTHDGKDLTVTTAVAPGATYLVTVKYAGKPRTVKAPTSRGDDDGLGWHTNTKGQVWTMQKPFGAYTWFPVNDHLSDKAFFDVRLTVPEKWTGVSTGRLVDKTTSGKRTRTHFTNASPMPPHLLTVAIGPYKKYTQAGPHDLPLTYWLPKNRADLLKPLEKTPETISFLESRLGTYPFDSAGVVVTPGLGSVETQTLMTLSADNYKQGGEDVRQQVAHNLAHAWYGASVTPNDWRDNWMNESVATFLEAKFSTAHHWRTWKYWKREFARNDDYYREIYGPPGAYLPKQFGQRNVTYGGALLMEKLRAKVGTDLFYAALAEWPAQNAGRNRGRQTYVDWLSQRTGQDLRAWFTAWLDSPTTPAS</sequence>
<evidence type="ECO:0000256" key="13">
    <source>
        <dbReference type="ARBA" id="ARBA00031533"/>
    </source>
</evidence>
<keyword evidence="18" id="KW-1185">Reference proteome</keyword>
<dbReference type="GO" id="GO:0005737">
    <property type="term" value="C:cytoplasm"/>
    <property type="evidence" value="ECO:0007669"/>
    <property type="project" value="TreeGrafter"/>
</dbReference>
<evidence type="ECO:0000256" key="14">
    <source>
        <dbReference type="SAM" id="SignalP"/>
    </source>
</evidence>
<comment type="caution">
    <text evidence="17">The sequence shown here is derived from an EMBL/GenBank/DDBJ whole genome shotgun (WGS) entry which is preliminary data.</text>
</comment>
<dbReference type="GO" id="GO:0042277">
    <property type="term" value="F:peptide binding"/>
    <property type="evidence" value="ECO:0007669"/>
    <property type="project" value="TreeGrafter"/>
</dbReference>
<evidence type="ECO:0000313" key="18">
    <source>
        <dbReference type="Proteomes" id="UP000291189"/>
    </source>
</evidence>
<dbReference type="GO" id="GO:0005615">
    <property type="term" value="C:extracellular space"/>
    <property type="evidence" value="ECO:0007669"/>
    <property type="project" value="TreeGrafter"/>
</dbReference>
<evidence type="ECO:0000259" key="16">
    <source>
        <dbReference type="Pfam" id="PF17900"/>
    </source>
</evidence>
<dbReference type="GO" id="GO:0006508">
    <property type="term" value="P:proteolysis"/>
    <property type="evidence" value="ECO:0007669"/>
    <property type="project" value="UniProtKB-KW"/>
</dbReference>
<dbReference type="InterPro" id="IPR042097">
    <property type="entry name" value="Aminopeptidase_N-like_N_sf"/>
</dbReference>
<dbReference type="OrthoDB" id="3885507at2"/>
<dbReference type="GO" id="GO:0043171">
    <property type="term" value="P:peptide catabolic process"/>
    <property type="evidence" value="ECO:0007669"/>
    <property type="project" value="TreeGrafter"/>
</dbReference>
<dbReference type="GO" id="GO:0016285">
    <property type="term" value="F:alanyl aminopeptidase activity"/>
    <property type="evidence" value="ECO:0007669"/>
    <property type="project" value="UniProtKB-EC"/>
</dbReference>
<keyword evidence="6" id="KW-0031">Aminopeptidase</keyword>
<comment type="similarity">
    <text evidence="3">Belongs to the peptidase M1 family.</text>
</comment>
<gene>
    <name evidence="17" type="ORF">ETU37_16545</name>
</gene>
<dbReference type="InterPro" id="IPR027268">
    <property type="entry name" value="Peptidase_M4/M1_CTD_sf"/>
</dbReference>
<dbReference type="InterPro" id="IPR014782">
    <property type="entry name" value="Peptidase_M1_dom"/>
</dbReference>
<keyword evidence="11" id="KW-0482">Metalloprotease</keyword>
<dbReference type="PRINTS" id="PR00756">
    <property type="entry name" value="ALADIPTASE"/>
</dbReference>
<keyword evidence="8" id="KW-0479">Metal-binding</keyword>
<dbReference type="GO" id="GO:0016020">
    <property type="term" value="C:membrane"/>
    <property type="evidence" value="ECO:0007669"/>
    <property type="project" value="TreeGrafter"/>
</dbReference>
<evidence type="ECO:0000256" key="8">
    <source>
        <dbReference type="ARBA" id="ARBA00022723"/>
    </source>
</evidence>
<dbReference type="Pfam" id="PF01433">
    <property type="entry name" value="Peptidase_M1"/>
    <property type="match status" value="1"/>
</dbReference>
<keyword evidence="10" id="KW-0862">Zinc</keyword>
<protein>
    <recommendedName>
        <fullName evidence="5">Aminopeptidase N</fullName>
        <ecNumber evidence="4">3.4.11.2</ecNumber>
    </recommendedName>
    <alternativeName>
        <fullName evidence="12">Alanine aminopeptidase</fullName>
    </alternativeName>
    <alternativeName>
        <fullName evidence="13">Lysyl aminopeptidase</fullName>
    </alternativeName>
</protein>
<evidence type="ECO:0000256" key="5">
    <source>
        <dbReference type="ARBA" id="ARBA00015611"/>
    </source>
</evidence>
<dbReference type="PANTHER" id="PTHR11533:SF174">
    <property type="entry name" value="PUROMYCIN-SENSITIVE AMINOPEPTIDASE-RELATED"/>
    <property type="match status" value="1"/>
</dbReference>